<dbReference type="SUPFAM" id="SSF47240">
    <property type="entry name" value="Ferritin-like"/>
    <property type="match status" value="1"/>
</dbReference>
<sequence>MAAPPKVSKELLDMLNDAIARELSVSISYMWQHVLMTGVQGFAVKDEIKKIAIVEMKHAEEIAERLVYLGGKPTSKPTEIRVGETLKEMMQINTELESGAIELYRKVIAKAEEEGDIVTADLFHEILAQEEEHHDTFTGLLE</sequence>
<dbReference type="Gene3D" id="1.20.1260.10">
    <property type="match status" value="1"/>
</dbReference>
<feature type="domain" description="Ferritin-like diiron" evidence="8">
    <location>
        <begin position="5"/>
        <end position="142"/>
    </location>
</feature>
<dbReference type="AlphaFoldDB" id="A0A7M3MEW2"/>
<gene>
    <name evidence="9" type="ORF">DPQ33_07880</name>
</gene>
<dbReference type="InterPro" id="IPR009078">
    <property type="entry name" value="Ferritin-like_SF"/>
</dbReference>
<evidence type="ECO:0000256" key="7">
    <source>
        <dbReference type="PIRSR" id="PIRSR002560-1"/>
    </source>
</evidence>
<keyword evidence="10" id="KW-1185">Reference proteome</keyword>
<dbReference type="GO" id="GO:0006826">
    <property type="term" value="P:iron ion transport"/>
    <property type="evidence" value="ECO:0007669"/>
    <property type="project" value="InterPro"/>
</dbReference>
<keyword evidence="4 6" id="KW-0479">Metal-binding</keyword>
<evidence type="ECO:0000259" key="8">
    <source>
        <dbReference type="PROSITE" id="PS50905"/>
    </source>
</evidence>
<name>A0A7M3MEW2_9BACT</name>
<proteinExistence type="inferred from homology"/>
<dbReference type="EC" id="1.16.3.1" evidence="6"/>
<dbReference type="RefSeq" id="WP_144302678.1">
    <property type="nucleotide sequence ID" value="NZ_QMIE01000006.1"/>
</dbReference>
<feature type="binding site" evidence="7">
    <location>
        <position position="131"/>
    </location>
    <ligand>
        <name>Fe cation</name>
        <dbReference type="ChEBI" id="CHEBI:24875"/>
        <label>2</label>
    </ligand>
</feature>
<dbReference type="InterPro" id="IPR002024">
    <property type="entry name" value="Bacterioferritin"/>
</dbReference>
<dbReference type="InterPro" id="IPR008331">
    <property type="entry name" value="Ferritin_DPS_dom"/>
</dbReference>
<comment type="catalytic activity">
    <reaction evidence="6">
        <text>4 Fe(2+) + O2 + 4 H(+) = 4 Fe(3+) + 2 H2O</text>
        <dbReference type="Rhea" id="RHEA:11148"/>
        <dbReference type="ChEBI" id="CHEBI:15377"/>
        <dbReference type="ChEBI" id="CHEBI:15378"/>
        <dbReference type="ChEBI" id="CHEBI:15379"/>
        <dbReference type="ChEBI" id="CHEBI:29033"/>
        <dbReference type="ChEBI" id="CHEBI:29034"/>
        <dbReference type="EC" id="1.16.3.1"/>
    </reaction>
</comment>
<dbReference type="PIRSF" id="PIRSF002560">
    <property type="entry name" value="Bacterioferritin"/>
    <property type="match status" value="1"/>
</dbReference>
<comment type="similarity">
    <text evidence="1 6">Belongs to the bacterioferritin family.</text>
</comment>
<dbReference type="PANTHER" id="PTHR30295">
    <property type="entry name" value="BACTERIOFERRITIN"/>
    <property type="match status" value="1"/>
</dbReference>
<dbReference type="InterPro" id="IPR009040">
    <property type="entry name" value="Ferritin-like_diiron"/>
</dbReference>
<feature type="binding site" evidence="7">
    <location>
        <position position="55"/>
    </location>
    <ligand>
        <name>Fe cation</name>
        <dbReference type="ChEBI" id="CHEBI:24875"/>
        <label>2</label>
    </ligand>
</feature>
<keyword evidence="5 6" id="KW-0408">Iron</keyword>
<dbReference type="PROSITE" id="PS50905">
    <property type="entry name" value="FERRITIN_LIKE"/>
    <property type="match status" value="1"/>
</dbReference>
<dbReference type="GO" id="GO:0005829">
    <property type="term" value="C:cytosol"/>
    <property type="evidence" value="ECO:0007669"/>
    <property type="project" value="TreeGrafter"/>
</dbReference>
<dbReference type="GO" id="GO:0006879">
    <property type="term" value="P:intracellular iron ion homeostasis"/>
    <property type="evidence" value="ECO:0007669"/>
    <property type="project" value="UniProtKB-KW"/>
</dbReference>
<dbReference type="EMBL" id="QMIE01000006">
    <property type="protein sequence ID" value="TVM17561.1"/>
    <property type="molecule type" value="Genomic_DNA"/>
</dbReference>
<organism evidence="9 10">
    <name type="scientific">Oceanidesulfovibrio indonesiensis</name>
    <dbReference type="NCBI Taxonomy" id="54767"/>
    <lineage>
        <taxon>Bacteria</taxon>
        <taxon>Pseudomonadati</taxon>
        <taxon>Thermodesulfobacteriota</taxon>
        <taxon>Desulfovibrionia</taxon>
        <taxon>Desulfovibrionales</taxon>
        <taxon>Desulfovibrionaceae</taxon>
        <taxon>Oceanidesulfovibrio</taxon>
    </lineage>
</organism>
<accession>A0A7M3MEW2</accession>
<feature type="binding site" evidence="7">
    <location>
        <position position="134"/>
    </location>
    <ligand>
        <name>Fe cation</name>
        <dbReference type="ChEBI" id="CHEBI:24875"/>
        <label>2</label>
    </ligand>
</feature>
<evidence type="ECO:0000256" key="5">
    <source>
        <dbReference type="ARBA" id="ARBA00023004"/>
    </source>
</evidence>
<protein>
    <recommendedName>
        <fullName evidence="6">Bacterioferritin</fullName>
        <ecNumber evidence="6">1.16.3.1</ecNumber>
    </recommendedName>
</protein>
<evidence type="ECO:0000256" key="6">
    <source>
        <dbReference type="PIRNR" id="PIRNR002560"/>
    </source>
</evidence>
<dbReference type="InterPro" id="IPR012347">
    <property type="entry name" value="Ferritin-like"/>
</dbReference>
<feature type="binding site" evidence="7">
    <location>
        <position position="131"/>
    </location>
    <ligand>
        <name>Fe cation</name>
        <dbReference type="ChEBI" id="CHEBI:24875"/>
        <label>1</label>
    </ligand>
</feature>
<reference evidence="9 10" key="1">
    <citation type="submission" date="2018-06" db="EMBL/GenBank/DDBJ databases">
        <title>Complete genome of Desulfovibrio indonesiensis P37SLT.</title>
        <authorList>
            <person name="Crispim J.S."/>
            <person name="Vidigal P.M.P."/>
            <person name="Silva L.C.F."/>
            <person name="Laguardia C.N."/>
            <person name="Araujo L.C."/>
            <person name="Dias R.S."/>
            <person name="Sousa M.P."/>
            <person name="Paula S.O."/>
            <person name="Silva C."/>
        </authorList>
    </citation>
    <scope>NUCLEOTIDE SEQUENCE [LARGE SCALE GENOMIC DNA]</scope>
    <source>
        <strain evidence="9 10">P37SLT</strain>
    </source>
</reference>
<dbReference type="GO" id="GO:0020037">
    <property type="term" value="F:heme binding"/>
    <property type="evidence" value="ECO:0007669"/>
    <property type="project" value="TreeGrafter"/>
</dbReference>
<comment type="function">
    <text evidence="6">Iron-storage protein, whose ferroxidase center binds Fe(2+), oxidizes it using dioxygen to Fe(3+), and participates in the subsequent Fe(3+) oxide mineral core formation within the central cavity of the BFR protein shell.</text>
</comment>
<dbReference type="Pfam" id="PF00210">
    <property type="entry name" value="Ferritin"/>
    <property type="match status" value="1"/>
</dbReference>
<evidence type="ECO:0000313" key="10">
    <source>
        <dbReference type="Proteomes" id="UP000448292"/>
    </source>
</evidence>
<evidence type="ECO:0000256" key="2">
    <source>
        <dbReference type="ARBA" id="ARBA00022434"/>
    </source>
</evidence>
<dbReference type="GO" id="GO:0008199">
    <property type="term" value="F:ferric iron binding"/>
    <property type="evidence" value="ECO:0007669"/>
    <property type="project" value="InterPro"/>
</dbReference>
<evidence type="ECO:0000313" key="9">
    <source>
        <dbReference type="EMBL" id="TVM17561.1"/>
    </source>
</evidence>
<evidence type="ECO:0000256" key="4">
    <source>
        <dbReference type="ARBA" id="ARBA00022723"/>
    </source>
</evidence>
<keyword evidence="3" id="KW-0349">Heme</keyword>
<keyword evidence="2 6" id="KW-0409">Iron storage</keyword>
<evidence type="ECO:0000256" key="3">
    <source>
        <dbReference type="ARBA" id="ARBA00022617"/>
    </source>
</evidence>
<feature type="binding site" evidence="7">
    <location>
        <position position="22"/>
    </location>
    <ligand>
        <name>Fe cation</name>
        <dbReference type="ChEBI" id="CHEBI:24875"/>
        <label>1</label>
    </ligand>
</feature>
<evidence type="ECO:0000256" key="1">
    <source>
        <dbReference type="ARBA" id="ARBA00008093"/>
    </source>
</evidence>
<feature type="binding site" evidence="7">
    <location>
        <position position="55"/>
    </location>
    <ligand>
        <name>Fe cation</name>
        <dbReference type="ChEBI" id="CHEBI:24875"/>
        <label>1</label>
    </ligand>
</feature>
<feature type="binding site" description="axial binding residue" evidence="7">
    <location>
        <position position="56"/>
    </location>
    <ligand>
        <name>heme b</name>
        <dbReference type="ChEBI" id="CHEBI:60344"/>
        <note>ligand shared between dimeric partners</note>
    </ligand>
    <ligandPart>
        <name>Fe</name>
        <dbReference type="ChEBI" id="CHEBI:18248"/>
    </ligandPart>
</feature>
<feature type="binding site" evidence="7">
    <location>
        <position position="97"/>
    </location>
    <ligand>
        <name>Fe cation</name>
        <dbReference type="ChEBI" id="CHEBI:24875"/>
        <label>2</label>
    </ligand>
</feature>
<dbReference type="Proteomes" id="UP000448292">
    <property type="component" value="Unassembled WGS sequence"/>
</dbReference>
<dbReference type="PRINTS" id="PR00601">
    <property type="entry name" value="BACFERRITIN"/>
</dbReference>
<comment type="caution">
    <text evidence="9">The sequence shown here is derived from an EMBL/GenBank/DDBJ whole genome shotgun (WGS) entry which is preliminary data.</text>
</comment>
<dbReference type="GO" id="GO:0004322">
    <property type="term" value="F:ferroxidase activity"/>
    <property type="evidence" value="ECO:0007669"/>
    <property type="project" value="UniProtKB-EC"/>
</dbReference>
<feature type="binding site" evidence="7">
    <location>
        <position position="58"/>
    </location>
    <ligand>
        <name>Fe cation</name>
        <dbReference type="ChEBI" id="CHEBI:24875"/>
        <label>1</label>
    </ligand>
</feature>
<dbReference type="OrthoDB" id="9800505at2"/>
<dbReference type="PANTHER" id="PTHR30295:SF0">
    <property type="entry name" value="BACTERIOFERRITIN"/>
    <property type="match status" value="1"/>
</dbReference>